<dbReference type="InterPro" id="IPR042525">
    <property type="entry name" value="Rad52_Rad59_Rad22_sf"/>
</dbReference>
<dbReference type="OrthoDB" id="206565at2759"/>
<dbReference type="Proteomes" id="UP000605846">
    <property type="component" value="Unassembled WGS sequence"/>
</dbReference>
<dbReference type="SUPFAM" id="SSF54768">
    <property type="entry name" value="dsRNA-binding domain-like"/>
    <property type="match status" value="1"/>
</dbReference>
<feature type="region of interest" description="Disordered" evidence="5">
    <location>
        <begin position="173"/>
        <end position="228"/>
    </location>
</feature>
<proteinExistence type="inferred from homology"/>
<keyword evidence="7" id="KW-1185">Reference proteome</keyword>
<keyword evidence="3" id="KW-0233">DNA recombination</keyword>
<sequence>MTCRRAVPYTAEEKTEITTDLGKSLGPEWLSQRTGGGNHCGRLTYIEGRTAINLANQIFGFNGWCTEVKSQTVDFVDINDQGRVSVGISAIVRVTLRDGTFHEDVGYGSAENSRNKVAAFEKAKKEATTDAMKRALRMFGNALGNCLYDKNYIANISKTAKQEIKFYPQDLYRHPQFAPDNSPPVPSPQHKPTVATPPAAKPPSSTATTTATPQIARAEHNPPANEVEDEVFAYLIEQESDKPDVEILEGLAEEADEW</sequence>
<keyword evidence="4" id="KW-0234">DNA repair</keyword>
<dbReference type="InterPro" id="IPR041247">
    <property type="entry name" value="Rad52_fam"/>
</dbReference>
<name>A0A8H7BXP9_9FUNG</name>
<dbReference type="GO" id="GO:0003697">
    <property type="term" value="F:single-stranded DNA binding"/>
    <property type="evidence" value="ECO:0007669"/>
    <property type="project" value="UniProtKB-ARBA"/>
</dbReference>
<dbReference type="InterPro" id="IPR004585">
    <property type="entry name" value="DNA_recomb/repair_Rad52"/>
</dbReference>
<dbReference type="EMBL" id="JABAYA010000024">
    <property type="protein sequence ID" value="KAF7729559.1"/>
    <property type="molecule type" value="Genomic_DNA"/>
</dbReference>
<dbReference type="GO" id="GO:0005634">
    <property type="term" value="C:nucleus"/>
    <property type="evidence" value="ECO:0007669"/>
    <property type="project" value="InterPro"/>
</dbReference>
<dbReference type="FunFam" id="3.30.390.80:FF:000001">
    <property type="entry name" value="DNA repair protein RAD52 homolog"/>
    <property type="match status" value="1"/>
</dbReference>
<dbReference type="Pfam" id="PF04098">
    <property type="entry name" value="Rad52_Rad22"/>
    <property type="match status" value="1"/>
</dbReference>
<evidence type="ECO:0000256" key="1">
    <source>
        <dbReference type="ARBA" id="ARBA00006638"/>
    </source>
</evidence>
<dbReference type="GO" id="GO:0006312">
    <property type="term" value="P:mitotic recombination"/>
    <property type="evidence" value="ECO:0007669"/>
    <property type="project" value="TreeGrafter"/>
</dbReference>
<dbReference type="GO" id="GO:0000730">
    <property type="term" value="P:DNA recombinase assembly"/>
    <property type="evidence" value="ECO:0007669"/>
    <property type="project" value="InterPro"/>
</dbReference>
<dbReference type="NCBIfam" id="TIGR00607">
    <property type="entry name" value="rad52"/>
    <property type="match status" value="1"/>
</dbReference>
<comment type="similarity">
    <text evidence="1">Belongs to the RAD52 family.</text>
</comment>
<feature type="compositionally biased region" description="Low complexity" evidence="5">
    <location>
        <begin position="191"/>
        <end position="213"/>
    </location>
</feature>
<accession>A0A8H7BXP9</accession>
<dbReference type="PANTHER" id="PTHR12132:SF1">
    <property type="entry name" value="DNA REPAIR PROTEIN RAD52 HOMOLOG"/>
    <property type="match status" value="1"/>
</dbReference>
<reference evidence="6" key="1">
    <citation type="submission" date="2020-01" db="EMBL/GenBank/DDBJ databases">
        <title>Genome Sequencing of Three Apophysomyces-Like Fungal Strains Confirms a Novel Fungal Genus in the Mucoromycota with divergent Burkholderia-like Endosymbiotic Bacteria.</title>
        <authorList>
            <person name="Stajich J.E."/>
            <person name="Macias A.M."/>
            <person name="Carter-House D."/>
            <person name="Lovett B."/>
            <person name="Kasson L.R."/>
            <person name="Berry K."/>
            <person name="Grigoriev I."/>
            <person name="Chang Y."/>
            <person name="Spatafora J."/>
            <person name="Kasson M.T."/>
        </authorList>
    </citation>
    <scope>NUCLEOTIDE SEQUENCE</scope>
    <source>
        <strain evidence="6">NRRL A-21654</strain>
    </source>
</reference>
<evidence type="ECO:0000256" key="2">
    <source>
        <dbReference type="ARBA" id="ARBA00022763"/>
    </source>
</evidence>
<keyword evidence="2" id="KW-0227">DNA damage</keyword>
<protein>
    <submittedName>
        <fullName evidence="6">DNA repair protein rad52</fullName>
    </submittedName>
</protein>
<dbReference type="Gene3D" id="3.30.390.80">
    <property type="entry name" value="DNA repair protein Rad52/59/22"/>
    <property type="match status" value="1"/>
</dbReference>
<evidence type="ECO:0000256" key="3">
    <source>
        <dbReference type="ARBA" id="ARBA00023172"/>
    </source>
</evidence>
<evidence type="ECO:0000256" key="4">
    <source>
        <dbReference type="ARBA" id="ARBA00023204"/>
    </source>
</evidence>
<dbReference type="PANTHER" id="PTHR12132">
    <property type="entry name" value="DNA REPAIR AND RECOMBINATION PROTEIN RAD52, RAD59"/>
    <property type="match status" value="1"/>
</dbReference>
<comment type="caution">
    <text evidence="6">The sequence shown here is derived from an EMBL/GenBank/DDBJ whole genome shotgun (WGS) entry which is preliminary data.</text>
</comment>
<evidence type="ECO:0000313" key="6">
    <source>
        <dbReference type="EMBL" id="KAF7729559.1"/>
    </source>
</evidence>
<dbReference type="AlphaFoldDB" id="A0A8H7BXP9"/>
<gene>
    <name evidence="6" type="primary">RAD52</name>
    <name evidence="6" type="ORF">EC973_004234</name>
</gene>
<evidence type="ECO:0000313" key="7">
    <source>
        <dbReference type="Proteomes" id="UP000605846"/>
    </source>
</evidence>
<dbReference type="GO" id="GO:0045002">
    <property type="term" value="P:double-strand break repair via single-strand annealing"/>
    <property type="evidence" value="ECO:0007669"/>
    <property type="project" value="InterPro"/>
</dbReference>
<dbReference type="InterPro" id="IPR007232">
    <property type="entry name" value="Rad52_Rad59_Rad22"/>
</dbReference>
<evidence type="ECO:0000256" key="5">
    <source>
        <dbReference type="SAM" id="MobiDB-lite"/>
    </source>
</evidence>
<organism evidence="6 7">
    <name type="scientific">Apophysomyces ossiformis</name>
    <dbReference type="NCBI Taxonomy" id="679940"/>
    <lineage>
        <taxon>Eukaryota</taxon>
        <taxon>Fungi</taxon>
        <taxon>Fungi incertae sedis</taxon>
        <taxon>Mucoromycota</taxon>
        <taxon>Mucoromycotina</taxon>
        <taxon>Mucoromycetes</taxon>
        <taxon>Mucorales</taxon>
        <taxon>Mucorineae</taxon>
        <taxon>Mucoraceae</taxon>
        <taxon>Apophysomyces</taxon>
    </lineage>
</organism>